<evidence type="ECO:0000256" key="4">
    <source>
        <dbReference type="ARBA" id="ARBA00023136"/>
    </source>
</evidence>
<name>A0ABT0B3A6_9SPHN</name>
<dbReference type="Proteomes" id="UP001162880">
    <property type="component" value="Unassembled WGS sequence"/>
</dbReference>
<evidence type="ECO:0000259" key="6">
    <source>
        <dbReference type="Pfam" id="PF04116"/>
    </source>
</evidence>
<keyword evidence="4 5" id="KW-0472">Membrane</keyword>
<evidence type="ECO:0000313" key="8">
    <source>
        <dbReference type="Proteomes" id="UP001162880"/>
    </source>
</evidence>
<reference evidence="7" key="1">
    <citation type="submission" date="2022-03" db="EMBL/GenBank/DDBJ databases">
        <title>Identification of a novel bacterium isolated from mangrove sediments.</title>
        <authorList>
            <person name="Pan X."/>
        </authorList>
    </citation>
    <scope>NUCLEOTIDE SEQUENCE</scope>
    <source>
        <strain evidence="7">B2580</strain>
    </source>
</reference>
<feature type="transmembrane region" description="Helical" evidence="5">
    <location>
        <begin position="45"/>
        <end position="67"/>
    </location>
</feature>
<feature type="transmembrane region" description="Helical" evidence="5">
    <location>
        <begin position="134"/>
        <end position="152"/>
    </location>
</feature>
<evidence type="ECO:0000256" key="2">
    <source>
        <dbReference type="ARBA" id="ARBA00022692"/>
    </source>
</evidence>
<keyword evidence="8" id="KW-1185">Reference proteome</keyword>
<comment type="caution">
    <text evidence="7">The sequence shown here is derived from an EMBL/GenBank/DDBJ whole genome shotgun (WGS) entry which is preliminary data.</text>
</comment>
<feature type="transmembrane region" description="Helical" evidence="5">
    <location>
        <begin position="79"/>
        <end position="98"/>
    </location>
</feature>
<comment type="subcellular location">
    <subcellularLocation>
        <location evidence="1">Membrane</location>
    </subcellularLocation>
</comment>
<organism evidence="7 8">
    <name type="scientific">Novosphingobium album</name>
    <name type="common">ex Hu et al. 2023</name>
    <dbReference type="NCBI Taxonomy" id="2930093"/>
    <lineage>
        <taxon>Bacteria</taxon>
        <taxon>Pseudomonadati</taxon>
        <taxon>Pseudomonadota</taxon>
        <taxon>Alphaproteobacteria</taxon>
        <taxon>Sphingomonadales</taxon>
        <taxon>Sphingomonadaceae</taxon>
        <taxon>Novosphingobium</taxon>
    </lineage>
</organism>
<dbReference type="Pfam" id="PF04116">
    <property type="entry name" value="FA_hydroxylase"/>
    <property type="match status" value="1"/>
</dbReference>
<proteinExistence type="predicted"/>
<feature type="transmembrane region" description="Helical" evidence="5">
    <location>
        <begin position="6"/>
        <end position="24"/>
    </location>
</feature>
<feature type="transmembrane region" description="Helical" evidence="5">
    <location>
        <begin position="158"/>
        <end position="176"/>
    </location>
</feature>
<dbReference type="InterPro" id="IPR050307">
    <property type="entry name" value="Sterol_Desaturase_Related"/>
</dbReference>
<feature type="domain" description="Fatty acid hydroxylase" evidence="6">
    <location>
        <begin position="85"/>
        <end position="234"/>
    </location>
</feature>
<dbReference type="PANTHER" id="PTHR11863">
    <property type="entry name" value="STEROL DESATURASE"/>
    <property type="match status" value="1"/>
</dbReference>
<dbReference type="EMBL" id="JALHLE010000019">
    <property type="protein sequence ID" value="MCJ2179530.1"/>
    <property type="molecule type" value="Genomic_DNA"/>
</dbReference>
<protein>
    <submittedName>
        <fullName evidence="7">Sterol desaturase family protein</fullName>
    </submittedName>
</protein>
<evidence type="ECO:0000256" key="5">
    <source>
        <dbReference type="SAM" id="Phobius"/>
    </source>
</evidence>
<dbReference type="RefSeq" id="WP_243994550.1">
    <property type="nucleotide sequence ID" value="NZ_JALHLE010000019.1"/>
</dbReference>
<gene>
    <name evidence="7" type="ORF">MTR64_13215</name>
</gene>
<sequence length="271" mass="30988">MDIRVYMMWVTAGAVLVLLAEVVTGRHKGVYKARGEFPLLGLNMAIGRFLIGPLMAVFVAAVWGFFLPRFAGSLSAMPLWLALPAVLLFAEFCFYWVHRWAHEGVKKRSLLWMIHRTHHSATYMNVSVWMRLNVFWYIIIPNAWTMGLAIYLGLPEAAGIAIVLIAVWNIVTHSNFRWDDTVRRHKVFGPAFRALEHVIVSPGIHHTHHGFGKDGASYRNFGVMLSVWDWVFGTLHIPEGRPWRYGLPGHNAHWLEELAYPLVRIGRPRAD</sequence>
<dbReference type="InterPro" id="IPR006694">
    <property type="entry name" value="Fatty_acid_hydroxylase"/>
</dbReference>
<evidence type="ECO:0000256" key="3">
    <source>
        <dbReference type="ARBA" id="ARBA00022989"/>
    </source>
</evidence>
<keyword evidence="3 5" id="KW-1133">Transmembrane helix</keyword>
<accession>A0ABT0B3A6</accession>
<keyword evidence="2 5" id="KW-0812">Transmembrane</keyword>
<evidence type="ECO:0000313" key="7">
    <source>
        <dbReference type="EMBL" id="MCJ2179530.1"/>
    </source>
</evidence>
<evidence type="ECO:0000256" key="1">
    <source>
        <dbReference type="ARBA" id="ARBA00004370"/>
    </source>
</evidence>